<comment type="caution">
    <text evidence="1">The sequence shown here is derived from an EMBL/GenBank/DDBJ whole genome shotgun (WGS) entry which is preliminary data.</text>
</comment>
<reference evidence="1 2" key="1">
    <citation type="submission" date="2018-10" db="EMBL/GenBank/DDBJ databases">
        <title>A high-quality apple genome assembly.</title>
        <authorList>
            <person name="Hu J."/>
        </authorList>
    </citation>
    <scope>NUCLEOTIDE SEQUENCE [LARGE SCALE GENOMIC DNA]</scope>
    <source>
        <strain evidence="2">cv. HFTH1</strain>
        <tissue evidence="1">Young leaf</tissue>
    </source>
</reference>
<proteinExistence type="predicted"/>
<evidence type="ECO:0000313" key="1">
    <source>
        <dbReference type="EMBL" id="RXI01702.1"/>
    </source>
</evidence>
<sequence>MIRVVVILIPLNRFGHHHGALLDVVVFVIRTLEGNRMTRVGLGEQKGKEKKKNCPPPLICTPGGREGSWLLESSSQNSPFVLICNFIVREAKFLFRTTTLII</sequence>
<gene>
    <name evidence="1" type="ORF">DVH24_015051</name>
</gene>
<dbReference type="Proteomes" id="UP000290289">
    <property type="component" value="Chromosome 4"/>
</dbReference>
<organism evidence="1 2">
    <name type="scientific">Malus domestica</name>
    <name type="common">Apple</name>
    <name type="synonym">Pyrus malus</name>
    <dbReference type="NCBI Taxonomy" id="3750"/>
    <lineage>
        <taxon>Eukaryota</taxon>
        <taxon>Viridiplantae</taxon>
        <taxon>Streptophyta</taxon>
        <taxon>Embryophyta</taxon>
        <taxon>Tracheophyta</taxon>
        <taxon>Spermatophyta</taxon>
        <taxon>Magnoliopsida</taxon>
        <taxon>eudicotyledons</taxon>
        <taxon>Gunneridae</taxon>
        <taxon>Pentapetalae</taxon>
        <taxon>rosids</taxon>
        <taxon>fabids</taxon>
        <taxon>Rosales</taxon>
        <taxon>Rosaceae</taxon>
        <taxon>Amygdaloideae</taxon>
        <taxon>Maleae</taxon>
        <taxon>Malus</taxon>
    </lineage>
</organism>
<evidence type="ECO:0000313" key="2">
    <source>
        <dbReference type="Proteomes" id="UP000290289"/>
    </source>
</evidence>
<protein>
    <submittedName>
        <fullName evidence="1">Uncharacterized protein</fullName>
    </submittedName>
</protein>
<keyword evidence="2" id="KW-1185">Reference proteome</keyword>
<dbReference type="AlphaFoldDB" id="A0A498K8J1"/>
<dbReference type="EMBL" id="RDQH01000330">
    <property type="protein sequence ID" value="RXI01702.1"/>
    <property type="molecule type" value="Genomic_DNA"/>
</dbReference>
<accession>A0A498K8J1</accession>
<name>A0A498K8J1_MALDO</name>